<dbReference type="InterPro" id="IPR036291">
    <property type="entry name" value="NAD(P)-bd_dom_sf"/>
</dbReference>
<dbReference type="FunFam" id="3.40.50.720:FF:000009">
    <property type="entry name" value="Fatty oxidation complex, alpha subunit"/>
    <property type="match status" value="1"/>
</dbReference>
<dbReference type="Pfam" id="PF00725">
    <property type="entry name" value="3HCDH"/>
    <property type="match status" value="2"/>
</dbReference>
<dbReference type="InterPro" id="IPR001753">
    <property type="entry name" value="Enoyl-CoA_hydra/iso"/>
</dbReference>
<evidence type="ECO:0000256" key="8">
    <source>
        <dbReference type="ARBA" id="ARBA00023098"/>
    </source>
</evidence>
<dbReference type="Gene3D" id="3.40.50.720">
    <property type="entry name" value="NAD(P)-binding Rossmann-like Domain"/>
    <property type="match status" value="1"/>
</dbReference>
<proteinExistence type="inferred from homology"/>
<comment type="catalytic activity">
    <reaction evidence="11">
        <text>a (3S)-3-hydroxyacyl-CoA + NAD(+) = a 3-oxoacyl-CoA + NADH + H(+)</text>
        <dbReference type="Rhea" id="RHEA:22432"/>
        <dbReference type="ChEBI" id="CHEBI:15378"/>
        <dbReference type="ChEBI" id="CHEBI:57318"/>
        <dbReference type="ChEBI" id="CHEBI:57540"/>
        <dbReference type="ChEBI" id="CHEBI:57945"/>
        <dbReference type="ChEBI" id="CHEBI:90726"/>
        <dbReference type="EC" id="1.1.1.35"/>
    </reaction>
</comment>
<name>S0G1T1_9BACT</name>
<dbReference type="InterPro" id="IPR014748">
    <property type="entry name" value="Enoyl-CoA_hydra_C"/>
</dbReference>
<dbReference type="Gene3D" id="3.90.226.10">
    <property type="entry name" value="2-enoyl-CoA Hydratase, Chain A, domain 1"/>
    <property type="match status" value="1"/>
</dbReference>
<comment type="pathway">
    <text evidence="1">Lipid metabolism; fatty acid beta-oxidation.</text>
</comment>
<feature type="domain" description="3-hydroxyacyl-CoA dehydrogenase NAD binding" evidence="13">
    <location>
        <begin position="6"/>
        <end position="184"/>
    </location>
</feature>
<protein>
    <submittedName>
        <fullName evidence="14">3-hydroxybutyryl-CoA dehydrogenase Hbd</fullName>
        <ecNumber evidence="14">1.1.1.157</ecNumber>
    </submittedName>
</protein>
<keyword evidence="9" id="KW-0456">Lyase</keyword>
<dbReference type="Gene3D" id="1.10.12.10">
    <property type="entry name" value="Lyase 2-enoyl-coa Hydratase, Chain A, domain 2"/>
    <property type="match status" value="1"/>
</dbReference>
<dbReference type="GO" id="GO:0016509">
    <property type="term" value="F:long-chain (3S)-3-hydroxyacyl-CoA dehydrogenase (NAD+) activity"/>
    <property type="evidence" value="ECO:0007669"/>
    <property type="project" value="TreeGrafter"/>
</dbReference>
<evidence type="ECO:0000256" key="10">
    <source>
        <dbReference type="ARBA" id="ARBA00023268"/>
    </source>
</evidence>
<organism evidence="14 15">
    <name type="scientific">Desulfotignum phosphitoxidans DSM 13687</name>
    <dbReference type="NCBI Taxonomy" id="1286635"/>
    <lineage>
        <taxon>Bacteria</taxon>
        <taxon>Pseudomonadati</taxon>
        <taxon>Thermodesulfobacteriota</taxon>
        <taxon>Desulfobacteria</taxon>
        <taxon>Desulfobacterales</taxon>
        <taxon>Desulfobacteraceae</taxon>
        <taxon>Desulfotignum</taxon>
    </lineage>
</organism>
<keyword evidence="8" id="KW-0443">Lipid metabolism</keyword>
<dbReference type="SUPFAM" id="SSF52096">
    <property type="entry name" value="ClpP/crotonase"/>
    <property type="match status" value="1"/>
</dbReference>
<evidence type="ECO:0000259" key="12">
    <source>
        <dbReference type="Pfam" id="PF00725"/>
    </source>
</evidence>
<dbReference type="InterPro" id="IPR050136">
    <property type="entry name" value="FA_oxidation_alpha_subunit"/>
</dbReference>
<keyword evidence="10" id="KW-0511">Multifunctional enzyme</keyword>
<dbReference type="EC" id="1.1.1.157" evidence="14"/>
<dbReference type="GO" id="GO:0006635">
    <property type="term" value="P:fatty acid beta-oxidation"/>
    <property type="evidence" value="ECO:0007669"/>
    <property type="project" value="UniProtKB-UniPathway"/>
</dbReference>
<dbReference type="PANTHER" id="PTHR43612">
    <property type="entry name" value="TRIFUNCTIONAL ENZYME SUBUNIT ALPHA"/>
    <property type="match status" value="1"/>
</dbReference>
<dbReference type="Proteomes" id="UP000014216">
    <property type="component" value="Unassembled WGS sequence"/>
</dbReference>
<evidence type="ECO:0000256" key="9">
    <source>
        <dbReference type="ARBA" id="ARBA00023239"/>
    </source>
</evidence>
<dbReference type="SUPFAM" id="SSF48179">
    <property type="entry name" value="6-phosphogluconate dehydrogenase C-terminal domain-like"/>
    <property type="match status" value="2"/>
</dbReference>
<dbReference type="InterPro" id="IPR006108">
    <property type="entry name" value="3HC_DH_C"/>
</dbReference>
<dbReference type="Pfam" id="PF02737">
    <property type="entry name" value="3HCDH_N"/>
    <property type="match status" value="1"/>
</dbReference>
<dbReference type="Gene3D" id="1.10.1040.10">
    <property type="entry name" value="N-(1-d-carboxylethyl)-l-norvaline Dehydrogenase, domain 2"/>
    <property type="match status" value="2"/>
</dbReference>
<evidence type="ECO:0000256" key="7">
    <source>
        <dbReference type="ARBA" id="ARBA00023027"/>
    </source>
</evidence>
<gene>
    <name evidence="14" type="primary">hbd</name>
    <name evidence="14" type="ORF">Dpo_1c04240</name>
</gene>
<comment type="similarity">
    <text evidence="3">In the central section; belongs to the 3-hydroxyacyl-CoA dehydrogenase family.</text>
</comment>
<dbReference type="PANTHER" id="PTHR43612:SF3">
    <property type="entry name" value="TRIFUNCTIONAL ENZYME SUBUNIT ALPHA, MITOCHONDRIAL"/>
    <property type="match status" value="1"/>
</dbReference>
<dbReference type="AlphaFoldDB" id="S0G1T1"/>
<feature type="domain" description="3-hydroxyacyl-CoA dehydrogenase C-terminal" evidence="12">
    <location>
        <begin position="287"/>
        <end position="354"/>
    </location>
</feature>
<keyword evidence="6 14" id="KW-0560">Oxidoreductase</keyword>
<dbReference type="CDD" id="cd06558">
    <property type="entry name" value="crotonase-like"/>
    <property type="match status" value="1"/>
</dbReference>
<keyword evidence="4" id="KW-0276">Fatty acid metabolism</keyword>
<keyword evidence="5" id="KW-0442">Lipid degradation</keyword>
<reference evidence="14 15" key="1">
    <citation type="journal article" date="2013" name="Genome Announc.">
        <title>Draft Genome Sequence of Desulfotignum phosphitoxidans DSM 13687 Strain FiPS-3.</title>
        <authorList>
            <person name="Poehlein A."/>
            <person name="Daniel R."/>
            <person name="Simeonova D.D."/>
        </authorList>
    </citation>
    <scope>NUCLEOTIDE SEQUENCE [LARGE SCALE GENOMIC DNA]</scope>
    <source>
        <strain evidence="14 15">DSM 13687</strain>
    </source>
</reference>
<dbReference type="GO" id="GO:0008691">
    <property type="term" value="F:3-hydroxybutyryl-CoA dehydrogenase activity"/>
    <property type="evidence" value="ECO:0007669"/>
    <property type="project" value="UniProtKB-EC"/>
</dbReference>
<dbReference type="GO" id="GO:0070403">
    <property type="term" value="F:NAD+ binding"/>
    <property type="evidence" value="ECO:0007669"/>
    <property type="project" value="InterPro"/>
</dbReference>
<keyword evidence="15" id="KW-1185">Reference proteome</keyword>
<dbReference type="RefSeq" id="WP_006963964.1">
    <property type="nucleotide sequence ID" value="NZ_APJX01000001.1"/>
</dbReference>
<dbReference type="InterPro" id="IPR008927">
    <property type="entry name" value="6-PGluconate_DH-like_C_sf"/>
</dbReference>
<evidence type="ECO:0000256" key="11">
    <source>
        <dbReference type="ARBA" id="ARBA00049556"/>
    </source>
</evidence>
<comment type="caution">
    <text evidence="14">The sequence shown here is derived from an EMBL/GenBank/DDBJ whole genome shotgun (WGS) entry which is preliminary data.</text>
</comment>
<dbReference type="InterPro" id="IPR013328">
    <property type="entry name" value="6PGD_dom2"/>
</dbReference>
<dbReference type="SUPFAM" id="SSF51735">
    <property type="entry name" value="NAD(P)-binding Rossmann-fold domains"/>
    <property type="match status" value="1"/>
</dbReference>
<dbReference type="InterPro" id="IPR029045">
    <property type="entry name" value="ClpP/crotonase-like_dom_sf"/>
</dbReference>
<evidence type="ECO:0000313" key="15">
    <source>
        <dbReference type="Proteomes" id="UP000014216"/>
    </source>
</evidence>
<accession>S0G1T1</accession>
<evidence type="ECO:0000256" key="1">
    <source>
        <dbReference type="ARBA" id="ARBA00005005"/>
    </source>
</evidence>
<feature type="domain" description="3-hydroxyacyl-CoA dehydrogenase C-terminal" evidence="12">
    <location>
        <begin position="187"/>
        <end position="269"/>
    </location>
</feature>
<dbReference type="OrthoDB" id="9775332at2"/>
<evidence type="ECO:0000259" key="13">
    <source>
        <dbReference type="Pfam" id="PF02737"/>
    </source>
</evidence>
<dbReference type="UniPathway" id="UPA00659"/>
<comment type="similarity">
    <text evidence="2">Belongs to the enoyl-CoA hydratase/isomerase family.</text>
</comment>
<evidence type="ECO:0000256" key="2">
    <source>
        <dbReference type="ARBA" id="ARBA00005254"/>
    </source>
</evidence>
<dbReference type="Pfam" id="PF00378">
    <property type="entry name" value="ECH_1"/>
    <property type="match status" value="1"/>
</dbReference>
<sequence length="672" mass="72906">MSQISKIGVIGAGHMGSGIAQKIAQEGMQVVLVDIKQTAVDNGIAGIRGLLEGGVKRGLFTPEKVEKILSRITGTTDMADVADADIIIEAVFEDKAVKTTLFKNLDSVCKDATIFATNTSSFFVHEFANQTSRPDRFIGLHYFFHPAKNKLLEIIPHDTTSQQTLDAAKTFAALHGKVAIQVKDSPGFAVNRFFVPSSNEAARMLGEGLGNVATIEEASKQAFGIGMGSFEILNITGIPLAVHASQSLGSELGLFYGTPDRLTEQMEKNQDWDLTDGPVEEDRIDAIVDRFYSVCLGAAASLVDEGVATMEDVNLGAKIGLRWRQGPFEIMNRIGIDKTCQVVEEAVKRYPGFKMPQILVDQKKKGQPFEFKLVDLEKRSDIAWITIRRPDAMNALNEAVFQQLAQAFDTAEKDPDVEAIVFQGAGKTFVAGADIQFFVDRIKAGRIDHIETFTKKGHDLLWKIENSTKKTIVLLDGLSLGGGSEMALACQYIVATPAGSMGLPETGIGIVPGLGGMLRMARRVGPALARYFVFTGQTLSAQDAFDLGIVHCIVDPGEIDTAIRKITDMTDNTDKYAPKEIPDRFAPMADLFADTQLDGWDHAPARVKKMLDRKSPKALAMANEIMTAQEGLSMDAAVACELDCLKDLFSTADAFEGLSAAASHRKPTFTGK</sequence>
<dbReference type="InterPro" id="IPR006176">
    <property type="entry name" value="3-OHacyl-CoA_DH_NAD-bd"/>
</dbReference>
<evidence type="ECO:0000256" key="6">
    <source>
        <dbReference type="ARBA" id="ARBA00023002"/>
    </source>
</evidence>
<dbReference type="PATRIC" id="fig|1286635.3.peg.446"/>
<evidence type="ECO:0000313" key="14">
    <source>
        <dbReference type="EMBL" id="EMS81283.1"/>
    </source>
</evidence>
<dbReference type="EMBL" id="APJX01000001">
    <property type="protein sequence ID" value="EMS81283.1"/>
    <property type="molecule type" value="Genomic_DNA"/>
</dbReference>
<evidence type="ECO:0000256" key="5">
    <source>
        <dbReference type="ARBA" id="ARBA00022963"/>
    </source>
</evidence>
<keyword evidence="7" id="KW-0520">NAD</keyword>
<evidence type="ECO:0000256" key="4">
    <source>
        <dbReference type="ARBA" id="ARBA00022832"/>
    </source>
</evidence>
<dbReference type="GO" id="GO:0004300">
    <property type="term" value="F:enoyl-CoA hydratase activity"/>
    <property type="evidence" value="ECO:0007669"/>
    <property type="project" value="TreeGrafter"/>
</dbReference>
<evidence type="ECO:0000256" key="3">
    <source>
        <dbReference type="ARBA" id="ARBA00007005"/>
    </source>
</evidence>